<dbReference type="EMBL" id="FQ790300">
    <property type="protein sequence ID" value="CCD49067.1"/>
    <property type="molecule type" value="Genomic_DNA"/>
</dbReference>
<evidence type="ECO:0000313" key="2">
    <source>
        <dbReference type="EMBL" id="CCD49067.1"/>
    </source>
</evidence>
<feature type="region of interest" description="Disordered" evidence="1">
    <location>
        <begin position="220"/>
        <end position="307"/>
    </location>
</feature>
<dbReference type="OrthoDB" id="3540452at2759"/>
<evidence type="ECO:0000313" key="3">
    <source>
        <dbReference type="Proteomes" id="UP000008177"/>
    </source>
</evidence>
<protein>
    <submittedName>
        <fullName evidence="2">Uncharacterized protein</fullName>
    </submittedName>
</protein>
<dbReference type="Proteomes" id="UP000008177">
    <property type="component" value="Unplaced contigs"/>
</dbReference>
<dbReference type="InParanoid" id="G2Y8Z1"/>
<sequence>MVLSVDGPDEIYCCTVQKARAMAELLATKQVVWAKVGGSKVLLNTGSLSPTIVVSERRRSGHIEVINITFVKCENNSVLALREHLFIFSFSGIKLSSEDHQPTGKMFKFQFQVPAPCQNCRRFHYGYCHDAPRQCWRCNDYNHIERYCPRRRTRWPRDQALPGTRQWCDYHGLSTDPTLRTKVLNALKVSPSCNIYIDDHCIYKGCVEHHFRREEVRGRPLAERMTRRRSRSPGREQVKRGRSRSPIRRSSPSQMERQFRPQRQVSPVRPVRGRPRSPLRQPRQSPPHTPMRPRGRSPVFGINGATNRQNNTAAADFKNFQSSYLQNQGLSASQKQLPEQNMQQSIGSVVSSNIANLNPFPASQAPFGTVSANAPLQETEKGGFIHSIVALQQPLQNVPSKGQDNEEVYVEDPYFVLGVREEALEREILEAYQKRMWEVELERVADTEYTEAPGPDNVWDQSVAILRAAKKKLVGY</sequence>
<gene>
    <name evidence="2" type="ORF">BofuT4_P029430.1</name>
</gene>
<evidence type="ECO:0000256" key="1">
    <source>
        <dbReference type="SAM" id="MobiDB-lite"/>
    </source>
</evidence>
<proteinExistence type="predicted"/>
<reference evidence="3" key="1">
    <citation type="journal article" date="2011" name="PLoS Genet.">
        <title>Genomic analysis of the necrotrophic fungal pathogens Sclerotinia sclerotiorum and Botrytis cinerea.</title>
        <authorList>
            <person name="Amselem J."/>
            <person name="Cuomo C.A."/>
            <person name="van Kan J.A."/>
            <person name="Viaud M."/>
            <person name="Benito E.P."/>
            <person name="Couloux A."/>
            <person name="Coutinho P.M."/>
            <person name="de Vries R.P."/>
            <person name="Dyer P.S."/>
            <person name="Fillinger S."/>
            <person name="Fournier E."/>
            <person name="Gout L."/>
            <person name="Hahn M."/>
            <person name="Kohn L."/>
            <person name="Lapalu N."/>
            <person name="Plummer K.M."/>
            <person name="Pradier J.M."/>
            <person name="Quevillon E."/>
            <person name="Sharon A."/>
            <person name="Simon A."/>
            <person name="ten Have A."/>
            <person name="Tudzynski B."/>
            <person name="Tudzynski P."/>
            <person name="Wincker P."/>
            <person name="Andrew M."/>
            <person name="Anthouard V."/>
            <person name="Beever R.E."/>
            <person name="Beffa R."/>
            <person name="Benoit I."/>
            <person name="Bouzid O."/>
            <person name="Brault B."/>
            <person name="Chen Z."/>
            <person name="Choquer M."/>
            <person name="Collemare J."/>
            <person name="Cotton P."/>
            <person name="Danchin E.G."/>
            <person name="Da Silva C."/>
            <person name="Gautier A."/>
            <person name="Giraud C."/>
            <person name="Giraud T."/>
            <person name="Gonzalez C."/>
            <person name="Grossetete S."/>
            <person name="Guldener U."/>
            <person name="Henrissat B."/>
            <person name="Howlett B.J."/>
            <person name="Kodira C."/>
            <person name="Kretschmer M."/>
            <person name="Lappartient A."/>
            <person name="Leroch M."/>
            <person name="Levis C."/>
            <person name="Mauceli E."/>
            <person name="Neuveglise C."/>
            <person name="Oeser B."/>
            <person name="Pearson M."/>
            <person name="Poulain J."/>
            <person name="Poussereau N."/>
            <person name="Quesneville H."/>
            <person name="Rascle C."/>
            <person name="Schumacher J."/>
            <person name="Segurens B."/>
            <person name="Sexton A."/>
            <person name="Silva E."/>
            <person name="Sirven C."/>
            <person name="Soanes D.M."/>
            <person name="Talbot N.J."/>
            <person name="Templeton M."/>
            <person name="Yandava C."/>
            <person name="Yarden O."/>
            <person name="Zeng Q."/>
            <person name="Rollins J.A."/>
            <person name="Lebrun M.H."/>
            <person name="Dickman M."/>
        </authorList>
    </citation>
    <scope>NUCLEOTIDE SEQUENCE [LARGE SCALE GENOMIC DNA]</scope>
    <source>
        <strain evidence="3">T4</strain>
    </source>
</reference>
<dbReference type="HOGENOM" id="CLU_045410_0_0_1"/>
<accession>G2Y8Z1</accession>
<feature type="compositionally biased region" description="Low complexity" evidence="1">
    <location>
        <begin position="261"/>
        <end position="270"/>
    </location>
</feature>
<dbReference type="AlphaFoldDB" id="G2Y8Z1"/>
<name>G2Y8Z1_BOTF4</name>
<organism evidence="2 3">
    <name type="scientific">Botryotinia fuckeliana (strain T4)</name>
    <name type="common">Noble rot fungus</name>
    <name type="synonym">Botrytis cinerea</name>
    <dbReference type="NCBI Taxonomy" id="999810"/>
    <lineage>
        <taxon>Eukaryota</taxon>
        <taxon>Fungi</taxon>
        <taxon>Dikarya</taxon>
        <taxon>Ascomycota</taxon>
        <taxon>Pezizomycotina</taxon>
        <taxon>Leotiomycetes</taxon>
        <taxon>Helotiales</taxon>
        <taxon>Sclerotiniaceae</taxon>
        <taxon>Botrytis</taxon>
    </lineage>
</organism>